<evidence type="ECO:0000313" key="2">
    <source>
        <dbReference type="Proteomes" id="UP000253204"/>
    </source>
</evidence>
<name>A0A368U791_9GAMM</name>
<organism evidence="1 2">
    <name type="scientific">Vreelandella rituensis</name>
    <dbReference type="NCBI Taxonomy" id="2282306"/>
    <lineage>
        <taxon>Bacteria</taxon>
        <taxon>Pseudomonadati</taxon>
        <taxon>Pseudomonadota</taxon>
        <taxon>Gammaproteobacteria</taxon>
        <taxon>Oceanospirillales</taxon>
        <taxon>Halomonadaceae</taxon>
        <taxon>Vreelandella</taxon>
    </lineage>
</organism>
<dbReference type="Proteomes" id="UP000253204">
    <property type="component" value="Unassembled WGS sequence"/>
</dbReference>
<proteinExistence type="predicted"/>
<comment type="caution">
    <text evidence="1">The sequence shown here is derived from an EMBL/GenBank/DDBJ whole genome shotgun (WGS) entry which is preliminary data.</text>
</comment>
<protein>
    <submittedName>
        <fullName evidence="1">Uncharacterized protein</fullName>
    </submittedName>
</protein>
<gene>
    <name evidence="1" type="ORF">DU506_08135</name>
</gene>
<dbReference type="AlphaFoldDB" id="A0A368U791"/>
<reference evidence="1 2" key="1">
    <citation type="submission" date="2018-07" db="EMBL/GenBank/DDBJ databases">
        <title>Halomonas rutogse sp. nov., isolated from Lake TangqianCo on Tibetan Plateau.</title>
        <authorList>
            <person name="Lu H."/>
            <person name="Xing P."/>
            <person name="Wu Q."/>
        </authorList>
    </citation>
    <scope>NUCLEOTIDE SEQUENCE [LARGE SCALE GENOMIC DNA]</scope>
    <source>
        <strain evidence="1 2">TQ8S</strain>
    </source>
</reference>
<sequence length="79" mass="8956">MTAQLVRVDLANGSSWYFHSDTTTEERVDLMLSYIHGTFGSIRLRPGDGHHMSHDGRHELFQTLTPEIDFAIGLLEETP</sequence>
<dbReference type="RefSeq" id="WP_114486445.1">
    <property type="nucleotide sequence ID" value="NZ_CBCSHM010000011.1"/>
</dbReference>
<dbReference type="EMBL" id="QPIJ01000014">
    <property type="protein sequence ID" value="RCV92366.1"/>
    <property type="molecule type" value="Genomic_DNA"/>
</dbReference>
<evidence type="ECO:0000313" key="1">
    <source>
        <dbReference type="EMBL" id="RCV92366.1"/>
    </source>
</evidence>
<accession>A0A368U791</accession>
<keyword evidence="2" id="KW-1185">Reference proteome</keyword>